<gene>
    <name evidence="15 17" type="primary">upp</name>
    <name evidence="17" type="ORF">HMPREF9421_0916</name>
</gene>
<feature type="binding site" evidence="15">
    <location>
        <position position="203"/>
    </location>
    <ligand>
        <name>uracil</name>
        <dbReference type="ChEBI" id="CHEBI:17568"/>
    </ligand>
</feature>
<evidence type="ECO:0000313" key="18">
    <source>
        <dbReference type="Proteomes" id="UP000002814"/>
    </source>
</evidence>
<dbReference type="EC" id="2.4.2.9" evidence="3 15"/>
<dbReference type="eggNOG" id="COG0035">
    <property type="taxonomic scope" value="Bacteria"/>
</dbReference>
<evidence type="ECO:0000256" key="3">
    <source>
        <dbReference type="ARBA" id="ARBA00011894"/>
    </source>
</evidence>
<dbReference type="GO" id="GO:0044206">
    <property type="term" value="P:UMP salvage"/>
    <property type="evidence" value="ECO:0007669"/>
    <property type="project" value="UniProtKB-UniRule"/>
</dbReference>
<dbReference type="InterPro" id="IPR005765">
    <property type="entry name" value="UPRT"/>
</dbReference>
<comment type="function">
    <text evidence="12 15">Catalyzes the conversion of uracil and 5-phospho-alpha-D-ribose 1-diphosphate (PRPP) to UMP and diphosphate.</text>
</comment>
<evidence type="ECO:0000256" key="12">
    <source>
        <dbReference type="ARBA" id="ARBA00056901"/>
    </source>
</evidence>
<feature type="binding site" evidence="15">
    <location>
        <position position="113"/>
    </location>
    <ligand>
        <name>5-phospho-alpha-D-ribose 1-diphosphate</name>
        <dbReference type="ChEBI" id="CHEBI:58017"/>
    </ligand>
</feature>
<dbReference type="HOGENOM" id="CLU_067096_2_2_9"/>
<dbReference type="FunFam" id="3.40.50.2020:FF:000003">
    <property type="entry name" value="Uracil phosphoribosyltransferase"/>
    <property type="match status" value="1"/>
</dbReference>
<evidence type="ECO:0000256" key="1">
    <source>
        <dbReference type="ARBA" id="ARBA00005180"/>
    </source>
</evidence>
<dbReference type="InterPro" id="IPR029057">
    <property type="entry name" value="PRTase-like"/>
</dbReference>
<keyword evidence="8 15" id="KW-0460">Magnesium</keyword>
<proteinExistence type="inferred from homology"/>
<reference evidence="17 18" key="1">
    <citation type="submission" date="2010-12" db="EMBL/GenBank/DDBJ databases">
        <authorList>
            <person name="Muzny D."/>
            <person name="Qin X."/>
            <person name="Deng J."/>
            <person name="Jiang H."/>
            <person name="Liu Y."/>
            <person name="Qu J."/>
            <person name="Song X.-Z."/>
            <person name="Zhang L."/>
            <person name="Thornton R."/>
            <person name="Coyle M."/>
            <person name="Francisco L."/>
            <person name="Jackson L."/>
            <person name="Javaid M."/>
            <person name="Korchina V."/>
            <person name="Kovar C."/>
            <person name="Mata R."/>
            <person name="Mathew T."/>
            <person name="Ngo R."/>
            <person name="Nguyen L."/>
            <person name="Nguyen N."/>
            <person name="Okwuonu G."/>
            <person name="Ongeri F."/>
            <person name="Pham C."/>
            <person name="Simmons D."/>
            <person name="Wilczek-Boney K."/>
            <person name="Hale W."/>
            <person name="Jakkamsetti A."/>
            <person name="Pham P."/>
            <person name="Ruth R."/>
            <person name="San Lucas F."/>
            <person name="Warren J."/>
            <person name="Zhang J."/>
            <person name="Zhao Z."/>
            <person name="Zhou C."/>
            <person name="Zhu D."/>
            <person name="Lee S."/>
            <person name="Bess C."/>
            <person name="Blankenburg K."/>
            <person name="Forbes L."/>
            <person name="Fu Q."/>
            <person name="Gubbala S."/>
            <person name="Hirani K."/>
            <person name="Jayaseelan J.C."/>
            <person name="Lara F."/>
            <person name="Munidasa M."/>
            <person name="Palculict T."/>
            <person name="Patil S."/>
            <person name="Pu L.-L."/>
            <person name="Saada N."/>
            <person name="Tang L."/>
            <person name="Weissenberger G."/>
            <person name="Zhu Y."/>
            <person name="Hemphill L."/>
            <person name="Shang Y."/>
            <person name="Youmans B."/>
            <person name="Ayvaz T."/>
            <person name="Ross M."/>
            <person name="Santibanez J."/>
            <person name="Aqrawi P."/>
            <person name="Gross S."/>
            <person name="Joshi V."/>
            <person name="Fowler G."/>
            <person name="Nazareth L."/>
            <person name="Reid J."/>
            <person name="Worley K."/>
            <person name="Petrosino J."/>
            <person name="Highlander S."/>
            <person name="Gibbs R."/>
        </authorList>
    </citation>
    <scope>NUCLEOTIDE SEQUENCE [LARGE SCALE GENOMIC DNA]</scope>
    <source>
        <strain evidence="17 18">ATCC 700641</strain>
    </source>
</reference>
<feature type="domain" description="Phosphoribosyltransferase" evidence="16">
    <location>
        <begin position="15"/>
        <end position="217"/>
    </location>
</feature>
<dbReference type="GO" id="GO:0005525">
    <property type="term" value="F:GTP binding"/>
    <property type="evidence" value="ECO:0007669"/>
    <property type="project" value="UniProtKB-KW"/>
</dbReference>
<evidence type="ECO:0000256" key="2">
    <source>
        <dbReference type="ARBA" id="ARBA00009516"/>
    </source>
</evidence>
<feature type="binding site" evidence="15">
    <location>
        <begin position="140"/>
        <end position="148"/>
    </location>
    <ligand>
        <name>5-phospho-alpha-D-ribose 1-diphosphate</name>
        <dbReference type="ChEBI" id="CHEBI:58017"/>
    </ligand>
</feature>
<evidence type="ECO:0000256" key="10">
    <source>
        <dbReference type="ARBA" id="ARBA00031082"/>
    </source>
</evidence>
<sequence>MNIEKEGTTMGKLEVIKHPLIQHKLSILRRTDTSTKAFRELVDEIAMLMGYEVLRDLPLEDVEIETPITKTIQKQIAGKKLAIVPILRAGIGMVDGLLSLVPAAKVGHIGMYRDEETLKPVEYLVKLPEDIDQRHIFVVDPMLATGGSAILAVDSLKKRGASHITFVCLVAAPEGVKAFQDSHPDVEIFAAALDERLNENGYIVPGLGDAGDRLFGTK</sequence>
<keyword evidence="4 15" id="KW-0021">Allosteric enzyme</keyword>
<dbReference type="EMBL" id="AEQR01000017">
    <property type="protein sequence ID" value="EFV99587.1"/>
    <property type="molecule type" value="Genomic_DNA"/>
</dbReference>
<feature type="binding site" evidence="15">
    <location>
        <position position="88"/>
    </location>
    <ligand>
        <name>5-phospho-alpha-D-ribose 1-diphosphate</name>
        <dbReference type="ChEBI" id="CHEBI:58017"/>
    </ligand>
</feature>
<comment type="caution">
    <text evidence="17">The sequence shown here is derived from an EMBL/GenBank/DDBJ whole genome shotgun (WGS) entry which is preliminary data.</text>
</comment>
<feature type="binding site" evidence="15">
    <location>
        <begin position="208"/>
        <end position="210"/>
    </location>
    <ligand>
        <name>uracil</name>
        <dbReference type="ChEBI" id="CHEBI:17568"/>
    </ligand>
</feature>
<name>E7SA30_9STRE</name>
<dbReference type="CDD" id="cd06223">
    <property type="entry name" value="PRTases_typeI"/>
    <property type="match status" value="1"/>
</dbReference>
<comment type="cofactor">
    <cofactor evidence="15">
        <name>Mg(2+)</name>
        <dbReference type="ChEBI" id="CHEBI:18420"/>
    </cofactor>
    <text evidence="15">Binds 1 Mg(2+) ion per subunit. The magnesium is bound as Mg-PRPP.</text>
</comment>
<keyword evidence="7 15" id="KW-0547">Nucleotide-binding</keyword>
<evidence type="ECO:0000256" key="14">
    <source>
        <dbReference type="ARBA" id="ARBA00079807"/>
    </source>
</evidence>
<dbReference type="GO" id="GO:0004845">
    <property type="term" value="F:uracil phosphoribosyltransferase activity"/>
    <property type="evidence" value="ECO:0007669"/>
    <property type="project" value="UniProtKB-UniRule"/>
</dbReference>
<evidence type="ECO:0000256" key="8">
    <source>
        <dbReference type="ARBA" id="ARBA00022842"/>
    </source>
</evidence>
<dbReference type="GO" id="GO:0005737">
    <property type="term" value="C:cytoplasm"/>
    <property type="evidence" value="ECO:0007669"/>
    <property type="project" value="UniProtKB-ARBA"/>
</dbReference>
<keyword evidence="9 15" id="KW-0342">GTP-binding</keyword>
<evidence type="ECO:0000256" key="7">
    <source>
        <dbReference type="ARBA" id="ARBA00022741"/>
    </source>
</evidence>
<evidence type="ECO:0000256" key="11">
    <source>
        <dbReference type="ARBA" id="ARBA00052919"/>
    </source>
</evidence>
<dbReference type="InterPro" id="IPR050054">
    <property type="entry name" value="UPRTase/APRTase"/>
</dbReference>
<dbReference type="InterPro" id="IPR034332">
    <property type="entry name" value="Upp_B"/>
</dbReference>
<dbReference type="NCBIfam" id="NF001097">
    <property type="entry name" value="PRK00129.1"/>
    <property type="match status" value="1"/>
</dbReference>
<accession>E7SA30</accession>
<evidence type="ECO:0000313" key="17">
    <source>
        <dbReference type="EMBL" id="EFV99587.1"/>
    </source>
</evidence>
<protein>
    <recommendedName>
        <fullName evidence="13 15">Uracil phosphoribosyltransferase</fullName>
        <ecNumber evidence="3 15">2.4.2.9</ecNumber>
    </recommendedName>
    <alternativeName>
        <fullName evidence="10 15">UMP pyrophosphorylase</fullName>
    </alternativeName>
    <alternativeName>
        <fullName evidence="14 15">UPRTase</fullName>
    </alternativeName>
</protein>
<dbReference type="Pfam" id="PF14681">
    <property type="entry name" value="UPRTase"/>
    <property type="match status" value="1"/>
</dbReference>
<evidence type="ECO:0000256" key="13">
    <source>
        <dbReference type="ARBA" id="ARBA00072146"/>
    </source>
</evidence>
<dbReference type="SUPFAM" id="SSF53271">
    <property type="entry name" value="PRTase-like"/>
    <property type="match status" value="1"/>
</dbReference>
<evidence type="ECO:0000256" key="9">
    <source>
        <dbReference type="ARBA" id="ARBA00023134"/>
    </source>
</evidence>
<evidence type="ECO:0000256" key="5">
    <source>
        <dbReference type="ARBA" id="ARBA00022676"/>
    </source>
</evidence>
<comment type="catalytic activity">
    <reaction evidence="11 15">
        <text>UMP + diphosphate = 5-phospho-alpha-D-ribose 1-diphosphate + uracil</text>
        <dbReference type="Rhea" id="RHEA:13017"/>
        <dbReference type="ChEBI" id="CHEBI:17568"/>
        <dbReference type="ChEBI" id="CHEBI:33019"/>
        <dbReference type="ChEBI" id="CHEBI:57865"/>
        <dbReference type="ChEBI" id="CHEBI:58017"/>
        <dbReference type="EC" id="2.4.2.9"/>
    </reaction>
</comment>
<evidence type="ECO:0000256" key="15">
    <source>
        <dbReference type="HAMAP-Rule" id="MF_01218"/>
    </source>
</evidence>
<evidence type="ECO:0000256" key="4">
    <source>
        <dbReference type="ARBA" id="ARBA00022533"/>
    </source>
</evidence>
<evidence type="ECO:0000259" key="16">
    <source>
        <dbReference type="Pfam" id="PF14681"/>
    </source>
</evidence>
<evidence type="ECO:0000256" key="6">
    <source>
        <dbReference type="ARBA" id="ARBA00022679"/>
    </source>
</evidence>
<dbReference type="AlphaFoldDB" id="E7SA30"/>
<keyword evidence="5 15" id="KW-0328">Glycosyltransferase</keyword>
<keyword evidence="6 15" id="KW-0808">Transferase</keyword>
<comment type="pathway">
    <text evidence="1 15">Pyrimidine metabolism; UMP biosynthesis via salvage pathway; UMP from uracil: step 1/1.</text>
</comment>
<dbReference type="Gene3D" id="3.40.50.2020">
    <property type="match status" value="1"/>
</dbReference>
<dbReference type="HAMAP" id="MF_01218_B">
    <property type="entry name" value="Upp_B"/>
    <property type="match status" value="1"/>
</dbReference>
<dbReference type="GO" id="GO:0000287">
    <property type="term" value="F:magnesium ion binding"/>
    <property type="evidence" value="ECO:0007669"/>
    <property type="project" value="UniProtKB-UniRule"/>
</dbReference>
<keyword evidence="18" id="KW-1185">Reference proteome</keyword>
<dbReference type="GO" id="GO:0006223">
    <property type="term" value="P:uracil salvage"/>
    <property type="evidence" value="ECO:0007669"/>
    <property type="project" value="InterPro"/>
</dbReference>
<feature type="binding site" evidence="15">
    <location>
        <position position="209"/>
    </location>
    <ligand>
        <name>5-phospho-alpha-D-ribose 1-diphosphate</name>
        <dbReference type="ChEBI" id="CHEBI:58017"/>
    </ligand>
</feature>
<organism evidence="17 18">
    <name type="scientific">Streptococcus australis ATCC 700641</name>
    <dbReference type="NCBI Taxonomy" id="888833"/>
    <lineage>
        <taxon>Bacteria</taxon>
        <taxon>Bacillati</taxon>
        <taxon>Bacillota</taxon>
        <taxon>Bacilli</taxon>
        <taxon>Lactobacillales</taxon>
        <taxon>Streptococcaceae</taxon>
        <taxon>Streptococcus</taxon>
    </lineage>
</organism>
<dbReference type="UniPathway" id="UPA00574">
    <property type="reaction ID" value="UER00636"/>
</dbReference>
<dbReference type="InterPro" id="IPR000836">
    <property type="entry name" value="PRTase_dom"/>
</dbReference>
<comment type="similarity">
    <text evidence="2 15">Belongs to the UPRTase family.</text>
</comment>
<dbReference type="PANTHER" id="PTHR32315:SF4">
    <property type="entry name" value="URACIL PHOSPHORIBOSYLTRANSFERASE, CHLOROPLASTIC"/>
    <property type="match status" value="1"/>
</dbReference>
<dbReference type="PANTHER" id="PTHR32315">
    <property type="entry name" value="ADENINE PHOSPHORIBOSYLTRANSFERASE"/>
    <property type="match status" value="1"/>
</dbReference>
<dbReference type="NCBIfam" id="TIGR01091">
    <property type="entry name" value="upp"/>
    <property type="match status" value="1"/>
</dbReference>
<dbReference type="Proteomes" id="UP000002814">
    <property type="component" value="Unassembled WGS sequence"/>
</dbReference>
<comment type="activity regulation">
    <text evidence="15">Allosterically activated by GTP.</text>
</comment>